<evidence type="ECO:0000256" key="16">
    <source>
        <dbReference type="ARBA" id="ARBA00047990"/>
    </source>
</evidence>
<comment type="similarity">
    <text evidence="2">Belongs to the frataxin family.</text>
</comment>
<dbReference type="EMBL" id="AZIM01001418">
    <property type="protein sequence ID" value="ETE66961.1"/>
    <property type="molecule type" value="Genomic_DNA"/>
</dbReference>
<comment type="caution">
    <text evidence="17">The sequence shown here is derived from an EMBL/GenBank/DDBJ whole genome shotgun (WGS) entry which is preliminary data.</text>
</comment>
<dbReference type="FunFam" id="3.30.920.10:FF:000002">
    <property type="entry name" value="Frataxin, mitochondrial"/>
    <property type="match status" value="1"/>
</dbReference>
<keyword evidence="5" id="KW-0409">Iron storage</keyword>
<dbReference type="GO" id="GO:0008198">
    <property type="term" value="F:ferrous iron binding"/>
    <property type="evidence" value="ECO:0007669"/>
    <property type="project" value="TreeGrafter"/>
</dbReference>
<evidence type="ECO:0000256" key="10">
    <source>
        <dbReference type="ARBA" id="ARBA00023004"/>
    </source>
</evidence>
<accession>V8NYF1</accession>
<dbReference type="GO" id="GO:0008199">
    <property type="term" value="F:ferric iron binding"/>
    <property type="evidence" value="ECO:0007669"/>
    <property type="project" value="InterPro"/>
</dbReference>
<keyword evidence="12" id="KW-0496">Mitochondrion</keyword>
<evidence type="ECO:0000256" key="8">
    <source>
        <dbReference type="ARBA" id="ARBA00022946"/>
    </source>
</evidence>
<evidence type="ECO:0000256" key="4">
    <source>
        <dbReference type="ARBA" id="ARBA00014720"/>
    </source>
</evidence>
<evidence type="ECO:0000256" key="12">
    <source>
        <dbReference type="ARBA" id="ARBA00023128"/>
    </source>
</evidence>
<evidence type="ECO:0000256" key="14">
    <source>
        <dbReference type="ARBA" id="ARBA00045532"/>
    </source>
</evidence>
<evidence type="ECO:0000256" key="9">
    <source>
        <dbReference type="ARBA" id="ARBA00023002"/>
    </source>
</evidence>
<evidence type="ECO:0000256" key="2">
    <source>
        <dbReference type="ARBA" id="ARBA00008183"/>
    </source>
</evidence>
<evidence type="ECO:0000256" key="3">
    <source>
        <dbReference type="ARBA" id="ARBA00013107"/>
    </source>
</evidence>
<dbReference type="InterPro" id="IPR020895">
    <property type="entry name" value="Frataxin_CS"/>
</dbReference>
<evidence type="ECO:0000256" key="5">
    <source>
        <dbReference type="ARBA" id="ARBA00022434"/>
    </source>
</evidence>
<evidence type="ECO:0000256" key="7">
    <source>
        <dbReference type="ARBA" id="ARBA00022496"/>
    </source>
</evidence>
<dbReference type="GO" id="GO:0006826">
    <property type="term" value="P:iron ion transport"/>
    <property type="evidence" value="ECO:0007669"/>
    <property type="project" value="UniProtKB-KW"/>
</dbReference>
<protein>
    <recommendedName>
        <fullName evidence="4">Frataxin, mitochondrial</fullName>
        <ecNumber evidence="3">1.16.3.1</ecNumber>
    </recommendedName>
</protein>
<dbReference type="AlphaFoldDB" id="V8NYF1"/>
<keyword evidence="9" id="KW-0560">Oxidoreductase</keyword>
<feature type="non-terminal residue" evidence="17">
    <location>
        <position position="1"/>
    </location>
</feature>
<dbReference type="Proteomes" id="UP000018936">
    <property type="component" value="Unassembled WGS sequence"/>
</dbReference>
<comment type="function">
    <text evidence="14">Modulates the RNA-binding activity of ACO1. May be involved in the cytoplasmic iron-sulfur protein biogenesis. May contribute to oxidative stress resistance and overall cell survival.</text>
</comment>
<dbReference type="PROSITE" id="PS50810">
    <property type="entry name" value="FRATAXIN_2"/>
    <property type="match status" value="1"/>
</dbReference>
<dbReference type="InterPro" id="IPR036524">
    <property type="entry name" value="Frataxin/CyaY_sf"/>
</dbReference>
<gene>
    <name evidence="17" type="primary">Fxn</name>
    <name evidence="17" type="ORF">L345_07250</name>
</gene>
<proteinExistence type="inferred from homology"/>
<evidence type="ECO:0000256" key="11">
    <source>
        <dbReference type="ARBA" id="ARBA00023065"/>
    </source>
</evidence>
<organism evidence="17 18">
    <name type="scientific">Ophiophagus hannah</name>
    <name type="common">King cobra</name>
    <name type="synonym">Naja hannah</name>
    <dbReference type="NCBI Taxonomy" id="8665"/>
    <lineage>
        <taxon>Eukaryota</taxon>
        <taxon>Metazoa</taxon>
        <taxon>Chordata</taxon>
        <taxon>Craniata</taxon>
        <taxon>Vertebrata</taxon>
        <taxon>Euteleostomi</taxon>
        <taxon>Lepidosauria</taxon>
        <taxon>Squamata</taxon>
        <taxon>Bifurcata</taxon>
        <taxon>Unidentata</taxon>
        <taxon>Episquamata</taxon>
        <taxon>Toxicofera</taxon>
        <taxon>Serpentes</taxon>
        <taxon>Colubroidea</taxon>
        <taxon>Elapidae</taxon>
        <taxon>Elapinae</taxon>
        <taxon>Ophiophagus</taxon>
    </lineage>
</organism>
<keyword evidence="13" id="KW-0350">Heme biosynthesis</keyword>
<dbReference type="EC" id="1.16.3.1" evidence="3"/>
<dbReference type="PANTHER" id="PTHR16821">
    <property type="entry name" value="FRATAXIN"/>
    <property type="match status" value="1"/>
</dbReference>
<dbReference type="GO" id="GO:0006879">
    <property type="term" value="P:intracellular iron ion homeostasis"/>
    <property type="evidence" value="ECO:0007669"/>
    <property type="project" value="UniProtKB-KW"/>
</dbReference>
<name>V8NYF1_OPHHA</name>
<dbReference type="Gene3D" id="3.30.920.10">
    <property type="entry name" value="Frataxin/CyaY"/>
    <property type="match status" value="1"/>
</dbReference>
<evidence type="ECO:0000313" key="17">
    <source>
        <dbReference type="EMBL" id="ETE66961.1"/>
    </source>
</evidence>
<reference evidence="17 18" key="1">
    <citation type="journal article" date="2013" name="Proc. Natl. Acad. Sci. U.S.A.">
        <title>The king cobra genome reveals dynamic gene evolution and adaptation in the snake venom system.</title>
        <authorList>
            <person name="Vonk F.J."/>
            <person name="Casewell N.R."/>
            <person name="Henkel C.V."/>
            <person name="Heimberg A.M."/>
            <person name="Jansen H.J."/>
            <person name="McCleary R.J."/>
            <person name="Kerkkamp H.M."/>
            <person name="Vos R.A."/>
            <person name="Guerreiro I."/>
            <person name="Calvete J.J."/>
            <person name="Wuster W."/>
            <person name="Woods A.E."/>
            <person name="Logan J.M."/>
            <person name="Harrison R.A."/>
            <person name="Castoe T.A."/>
            <person name="de Koning A.P."/>
            <person name="Pollock D.D."/>
            <person name="Yandell M."/>
            <person name="Calderon D."/>
            <person name="Renjifo C."/>
            <person name="Currier R.B."/>
            <person name="Salgado D."/>
            <person name="Pla D."/>
            <person name="Sanz L."/>
            <person name="Hyder A.S."/>
            <person name="Ribeiro J.M."/>
            <person name="Arntzen J.W."/>
            <person name="van den Thillart G.E."/>
            <person name="Boetzer M."/>
            <person name="Pirovano W."/>
            <person name="Dirks R.P."/>
            <person name="Spaink H.P."/>
            <person name="Duboule D."/>
            <person name="McGlinn E."/>
            <person name="Kini R.M."/>
            <person name="Richardson M.K."/>
        </authorList>
    </citation>
    <scope>NUCLEOTIDE SEQUENCE</scope>
    <source>
        <tissue evidence="17">Blood</tissue>
    </source>
</reference>
<dbReference type="SUPFAM" id="SSF55387">
    <property type="entry name" value="Frataxin/Nqo15-like"/>
    <property type="match status" value="1"/>
</dbReference>
<dbReference type="GO" id="GO:0006783">
    <property type="term" value="P:heme biosynthetic process"/>
    <property type="evidence" value="ECO:0007669"/>
    <property type="project" value="UniProtKB-KW"/>
</dbReference>
<dbReference type="InterPro" id="IPR017789">
    <property type="entry name" value="Frataxin"/>
</dbReference>
<keyword evidence="8" id="KW-0809">Transit peptide</keyword>
<comment type="subcellular location">
    <subcellularLocation>
        <location evidence="1">Mitochondrion</location>
    </subcellularLocation>
</comment>
<dbReference type="GO" id="GO:0004322">
    <property type="term" value="F:ferroxidase activity"/>
    <property type="evidence" value="ECO:0007669"/>
    <property type="project" value="UniProtKB-EC"/>
</dbReference>
<dbReference type="PANTHER" id="PTHR16821:SF2">
    <property type="entry name" value="FRATAXIN, MITOCHONDRIAL"/>
    <property type="match status" value="1"/>
</dbReference>
<dbReference type="GO" id="GO:0051537">
    <property type="term" value="F:2 iron, 2 sulfur cluster binding"/>
    <property type="evidence" value="ECO:0007669"/>
    <property type="project" value="TreeGrafter"/>
</dbReference>
<keyword evidence="6" id="KW-0813">Transport</keyword>
<keyword evidence="11" id="KW-0406">Ion transport</keyword>
<dbReference type="InterPro" id="IPR002908">
    <property type="entry name" value="Frataxin/CyaY"/>
</dbReference>
<keyword evidence="7" id="KW-0410">Iron transport</keyword>
<keyword evidence="18" id="KW-1185">Reference proteome</keyword>
<evidence type="ECO:0000256" key="1">
    <source>
        <dbReference type="ARBA" id="ARBA00004173"/>
    </source>
</evidence>
<dbReference type="NCBIfam" id="TIGR03421">
    <property type="entry name" value="FeS_CyaY"/>
    <property type="match status" value="1"/>
</dbReference>
<dbReference type="OrthoDB" id="1897642at2759"/>
<comment type="subunit">
    <text evidence="15">Interacts with ACO1. Interacts with ISCU (cytoplasmic form).</text>
</comment>
<dbReference type="PRINTS" id="PR00904">
    <property type="entry name" value="FRATAXIN"/>
</dbReference>
<dbReference type="GO" id="GO:0016226">
    <property type="term" value="P:iron-sulfur cluster assembly"/>
    <property type="evidence" value="ECO:0007669"/>
    <property type="project" value="InterPro"/>
</dbReference>
<dbReference type="GO" id="GO:0005739">
    <property type="term" value="C:mitochondrion"/>
    <property type="evidence" value="ECO:0007669"/>
    <property type="project" value="UniProtKB-SubCell"/>
</dbReference>
<evidence type="ECO:0000256" key="15">
    <source>
        <dbReference type="ARBA" id="ARBA00046911"/>
    </source>
</evidence>
<dbReference type="CDD" id="cd00503">
    <property type="entry name" value="Frataxin"/>
    <property type="match status" value="1"/>
</dbReference>
<evidence type="ECO:0000256" key="6">
    <source>
        <dbReference type="ARBA" id="ARBA00022448"/>
    </source>
</evidence>
<keyword evidence="10" id="KW-0408">Iron</keyword>
<dbReference type="GO" id="GO:0034986">
    <property type="term" value="F:iron chaperone activity"/>
    <property type="evidence" value="ECO:0007669"/>
    <property type="project" value="TreeGrafter"/>
</dbReference>
<dbReference type="NCBIfam" id="TIGR03422">
    <property type="entry name" value="mito_frataxin"/>
    <property type="match status" value="1"/>
</dbReference>
<evidence type="ECO:0000313" key="18">
    <source>
        <dbReference type="Proteomes" id="UP000018936"/>
    </source>
</evidence>
<sequence length="168" mass="18799">PAASSFFLSQPDVHLHFLDHVLINRVKSIQLIFERRTGTLVDKSSLDETKYEKLAEETLESLTDFFEDLADKAFTPKDYDVSFGNGVLTVKLGGNMGTYVINKQTPNKQIWLSSPISGPKRYDWSGKKWIYSHDGISLHDLLSKELSLALAIELDLSTLTHTGGEPNS</sequence>
<comment type="catalytic activity">
    <reaction evidence="16">
        <text>4 Fe(2+) + O2 + 4 H(+) = 4 Fe(3+) + 2 H2O</text>
        <dbReference type="Rhea" id="RHEA:11148"/>
        <dbReference type="ChEBI" id="CHEBI:15377"/>
        <dbReference type="ChEBI" id="CHEBI:15378"/>
        <dbReference type="ChEBI" id="CHEBI:15379"/>
        <dbReference type="ChEBI" id="CHEBI:29033"/>
        <dbReference type="ChEBI" id="CHEBI:29034"/>
        <dbReference type="EC" id="1.16.3.1"/>
    </reaction>
</comment>
<evidence type="ECO:0000256" key="13">
    <source>
        <dbReference type="ARBA" id="ARBA00023133"/>
    </source>
</evidence>
<dbReference type="SMART" id="SM01219">
    <property type="entry name" value="Frataxin_Cyay"/>
    <property type="match status" value="1"/>
</dbReference>
<dbReference type="Pfam" id="PF01491">
    <property type="entry name" value="Frataxin_Cyay"/>
    <property type="match status" value="1"/>
</dbReference>
<dbReference type="PROSITE" id="PS01344">
    <property type="entry name" value="FRATAXIN_1"/>
    <property type="match status" value="1"/>
</dbReference>